<organism evidence="2 3">
    <name type="scientific">Parahaliea aestuarii</name>
    <dbReference type="NCBI Taxonomy" id="1852021"/>
    <lineage>
        <taxon>Bacteria</taxon>
        <taxon>Pseudomonadati</taxon>
        <taxon>Pseudomonadota</taxon>
        <taxon>Gammaproteobacteria</taxon>
        <taxon>Cellvibrionales</taxon>
        <taxon>Halieaceae</taxon>
        <taxon>Parahaliea</taxon>
    </lineage>
</organism>
<reference evidence="2 3" key="1">
    <citation type="submission" date="2019-08" db="EMBL/GenBank/DDBJ databases">
        <title>Parahaliea maris sp. nov., isolated from the surface seawater.</title>
        <authorList>
            <person name="Liu Y."/>
        </authorList>
    </citation>
    <scope>NUCLEOTIDE SEQUENCE [LARGE SCALE GENOMIC DNA]</scope>
    <source>
        <strain evidence="2 3">S2-26</strain>
    </source>
</reference>
<feature type="chain" id="PRO_5022949631" description="DUF1850 domain-containing protein" evidence="1">
    <location>
        <begin position="22"/>
        <end position="166"/>
    </location>
</feature>
<dbReference type="AlphaFoldDB" id="A0A5C9A0L0"/>
<comment type="caution">
    <text evidence="2">The sequence shown here is derived from an EMBL/GenBank/DDBJ whole genome shotgun (WGS) entry which is preliminary data.</text>
</comment>
<dbReference type="InterPro" id="IPR046525">
    <property type="entry name" value="DUF6702"/>
</dbReference>
<keyword evidence="1" id="KW-0732">Signal</keyword>
<protein>
    <recommendedName>
        <fullName evidence="4">DUF1850 domain-containing protein</fullName>
    </recommendedName>
</protein>
<evidence type="ECO:0000313" key="3">
    <source>
        <dbReference type="Proteomes" id="UP000321933"/>
    </source>
</evidence>
<evidence type="ECO:0008006" key="4">
    <source>
        <dbReference type="Google" id="ProtNLM"/>
    </source>
</evidence>
<feature type="signal peptide" evidence="1">
    <location>
        <begin position="1"/>
        <end position="21"/>
    </location>
</feature>
<proteinExistence type="predicted"/>
<keyword evidence="3" id="KW-1185">Reference proteome</keyword>
<evidence type="ECO:0000313" key="2">
    <source>
        <dbReference type="EMBL" id="TXS93137.1"/>
    </source>
</evidence>
<sequence length="166" mass="18762">MRRLQLILCTALFLFAGIAQAHPWHTSFAEMDWNEAGDTLEIALRVLPEDLETALTWRSGEPVVLVDTPQVRTLALAYLADHFVVYSESGQSFRPAEILGMELAYDASWLFFTVPANASLRLSLHNSVLMDVGSNQTNRVQRLWTPADETLLFTTARPELPFWQGR</sequence>
<gene>
    <name evidence="2" type="ORF">FVW59_04560</name>
</gene>
<dbReference type="EMBL" id="VRYZ01000002">
    <property type="protein sequence ID" value="TXS93137.1"/>
    <property type="molecule type" value="Genomic_DNA"/>
</dbReference>
<accession>A0A5C9A0L0</accession>
<evidence type="ECO:0000256" key="1">
    <source>
        <dbReference type="SAM" id="SignalP"/>
    </source>
</evidence>
<dbReference type="OrthoDB" id="5735516at2"/>
<dbReference type="Proteomes" id="UP000321933">
    <property type="component" value="Unassembled WGS sequence"/>
</dbReference>
<name>A0A5C9A0L0_9GAMM</name>
<dbReference type="RefSeq" id="WP_148063073.1">
    <property type="nucleotide sequence ID" value="NZ_VRYZ01000002.1"/>
</dbReference>
<dbReference type="Pfam" id="PF20420">
    <property type="entry name" value="DUF6702"/>
    <property type="match status" value="1"/>
</dbReference>